<gene>
    <name evidence="1" type="ORF">IAA21_10655</name>
</gene>
<dbReference type="Proteomes" id="UP000824041">
    <property type="component" value="Unassembled WGS sequence"/>
</dbReference>
<dbReference type="GO" id="GO:0008967">
    <property type="term" value="F:phosphoglycolate phosphatase activity"/>
    <property type="evidence" value="ECO:0007669"/>
    <property type="project" value="TreeGrafter"/>
</dbReference>
<dbReference type="InterPro" id="IPR006439">
    <property type="entry name" value="HAD-SF_hydro_IA"/>
</dbReference>
<dbReference type="InterPro" id="IPR050155">
    <property type="entry name" value="HAD-like_hydrolase_sf"/>
</dbReference>
<accession>A0A9D2IUT6</accession>
<dbReference type="PANTHER" id="PTHR43434">
    <property type="entry name" value="PHOSPHOGLYCOLATE PHOSPHATASE"/>
    <property type="match status" value="1"/>
</dbReference>
<dbReference type="InterPro" id="IPR023214">
    <property type="entry name" value="HAD_sf"/>
</dbReference>
<dbReference type="SUPFAM" id="SSF56784">
    <property type="entry name" value="HAD-like"/>
    <property type="match status" value="1"/>
</dbReference>
<dbReference type="Pfam" id="PF13419">
    <property type="entry name" value="HAD_2"/>
    <property type="match status" value="1"/>
</dbReference>
<organism evidence="1 2">
    <name type="scientific">Candidatus Blautia faecigallinarum</name>
    <dbReference type="NCBI Taxonomy" id="2838488"/>
    <lineage>
        <taxon>Bacteria</taxon>
        <taxon>Bacillati</taxon>
        <taxon>Bacillota</taxon>
        <taxon>Clostridia</taxon>
        <taxon>Lachnospirales</taxon>
        <taxon>Lachnospiraceae</taxon>
        <taxon>Blautia</taxon>
    </lineage>
</organism>
<name>A0A9D2IUT6_9FIRM</name>
<sequence length="206" mass="22793">MDSIIFDVDGTLWDSTEIVAKAWTDYLKANGIAMEITSQRLKQLFGQLLPDIARQLFTEAPKEEQMRLIDGCCQAEHEALLRQCAPLYPGLEDTLKALCQKYPLFIVSNCQAGYIEVFLEATGFSHYFKGHLCPGDTGKEKAGNIRQIMEDHHLSDPIYVGDTMGDYKACQKAGVSFVHASYGFGSVPKETPSISSLPDLLSFCGV</sequence>
<evidence type="ECO:0000313" key="1">
    <source>
        <dbReference type="EMBL" id="HIZ23237.1"/>
    </source>
</evidence>
<protein>
    <submittedName>
        <fullName evidence="1">HAD family hydrolase</fullName>
    </submittedName>
</protein>
<dbReference type="InterPro" id="IPR036412">
    <property type="entry name" value="HAD-like_sf"/>
</dbReference>
<proteinExistence type="predicted"/>
<dbReference type="PANTHER" id="PTHR43434:SF1">
    <property type="entry name" value="PHOSPHOGLYCOLATE PHOSPHATASE"/>
    <property type="match status" value="1"/>
</dbReference>
<reference evidence="1" key="2">
    <citation type="submission" date="2021-04" db="EMBL/GenBank/DDBJ databases">
        <authorList>
            <person name="Gilroy R."/>
        </authorList>
    </citation>
    <scope>NUCLEOTIDE SEQUENCE</scope>
    <source>
        <strain evidence="1">14324</strain>
    </source>
</reference>
<dbReference type="SFLD" id="SFLDG01129">
    <property type="entry name" value="C1.5:_HAD__Beta-PGM__Phosphata"/>
    <property type="match status" value="1"/>
</dbReference>
<dbReference type="NCBIfam" id="TIGR01549">
    <property type="entry name" value="HAD-SF-IA-v1"/>
    <property type="match status" value="1"/>
</dbReference>
<dbReference type="InterPro" id="IPR041492">
    <property type="entry name" value="HAD_2"/>
</dbReference>
<dbReference type="EMBL" id="DXBU01000143">
    <property type="protein sequence ID" value="HIZ23237.1"/>
    <property type="molecule type" value="Genomic_DNA"/>
</dbReference>
<reference evidence="1" key="1">
    <citation type="journal article" date="2021" name="PeerJ">
        <title>Extensive microbial diversity within the chicken gut microbiome revealed by metagenomics and culture.</title>
        <authorList>
            <person name="Gilroy R."/>
            <person name="Ravi A."/>
            <person name="Getino M."/>
            <person name="Pursley I."/>
            <person name="Horton D.L."/>
            <person name="Alikhan N.F."/>
            <person name="Baker D."/>
            <person name="Gharbi K."/>
            <person name="Hall N."/>
            <person name="Watson M."/>
            <person name="Adriaenssens E.M."/>
            <person name="Foster-Nyarko E."/>
            <person name="Jarju S."/>
            <person name="Secka A."/>
            <person name="Antonio M."/>
            <person name="Oren A."/>
            <person name="Chaudhuri R.R."/>
            <person name="La Ragione R."/>
            <person name="Hildebrand F."/>
            <person name="Pallen M.J."/>
        </authorList>
    </citation>
    <scope>NUCLEOTIDE SEQUENCE</scope>
    <source>
        <strain evidence="1">14324</strain>
    </source>
</reference>
<dbReference type="AlphaFoldDB" id="A0A9D2IUT6"/>
<keyword evidence="1" id="KW-0378">Hydrolase</keyword>
<dbReference type="GO" id="GO:0006281">
    <property type="term" value="P:DNA repair"/>
    <property type="evidence" value="ECO:0007669"/>
    <property type="project" value="TreeGrafter"/>
</dbReference>
<dbReference type="SFLD" id="SFLDS00003">
    <property type="entry name" value="Haloacid_Dehalogenase"/>
    <property type="match status" value="1"/>
</dbReference>
<dbReference type="Gene3D" id="1.10.150.240">
    <property type="entry name" value="Putative phosphatase, domain 2"/>
    <property type="match status" value="1"/>
</dbReference>
<dbReference type="InterPro" id="IPR023198">
    <property type="entry name" value="PGP-like_dom2"/>
</dbReference>
<evidence type="ECO:0000313" key="2">
    <source>
        <dbReference type="Proteomes" id="UP000824041"/>
    </source>
</evidence>
<comment type="caution">
    <text evidence="1">The sequence shown here is derived from an EMBL/GenBank/DDBJ whole genome shotgun (WGS) entry which is preliminary data.</text>
</comment>
<dbReference type="Gene3D" id="3.40.50.1000">
    <property type="entry name" value="HAD superfamily/HAD-like"/>
    <property type="match status" value="1"/>
</dbReference>